<dbReference type="PANTHER" id="PTHR48249:SF3">
    <property type="entry name" value="MEDIATOR OF RNA POLYMERASE II TRANSCRIPTION SUBUNIT 13"/>
    <property type="match status" value="1"/>
</dbReference>
<dbReference type="Proteomes" id="UP000276776">
    <property type="component" value="Unassembled WGS sequence"/>
</dbReference>
<proteinExistence type="inferred from homology"/>
<dbReference type="PANTHER" id="PTHR48249">
    <property type="entry name" value="MEDIATOR OF RNA POLYMERASE II TRANSCRIPTION SUBUNIT 13"/>
    <property type="match status" value="1"/>
</dbReference>
<evidence type="ECO:0000256" key="6">
    <source>
        <dbReference type="ARBA" id="ARBA00023163"/>
    </source>
</evidence>
<dbReference type="OrthoDB" id="103819at2759"/>
<dbReference type="GO" id="GO:0016592">
    <property type="term" value="C:mediator complex"/>
    <property type="evidence" value="ECO:0007669"/>
    <property type="project" value="TreeGrafter"/>
</dbReference>
<comment type="subcellular location">
    <subcellularLocation>
        <location evidence="1">Nucleus</location>
    </subcellularLocation>
</comment>
<evidence type="ECO:0000313" key="9">
    <source>
        <dbReference type="EMBL" id="VDN08303.1"/>
    </source>
</evidence>
<dbReference type="GO" id="GO:0003713">
    <property type="term" value="F:transcription coactivator activity"/>
    <property type="evidence" value="ECO:0007669"/>
    <property type="project" value="TreeGrafter"/>
</dbReference>
<evidence type="ECO:0000313" key="11">
    <source>
        <dbReference type="WBParaSite" id="TCLT_0001061201-mRNA-1"/>
    </source>
</evidence>
<dbReference type="EMBL" id="UYYF01005200">
    <property type="protein sequence ID" value="VDN08303.1"/>
    <property type="molecule type" value="Genomic_DNA"/>
</dbReference>
<name>A0A0N5DBP5_THECL</name>
<evidence type="ECO:0000256" key="5">
    <source>
        <dbReference type="ARBA" id="ARBA00023015"/>
    </source>
</evidence>
<evidence type="ECO:0000256" key="7">
    <source>
        <dbReference type="ARBA" id="ARBA00023242"/>
    </source>
</evidence>
<feature type="region of interest" description="Disordered" evidence="8">
    <location>
        <begin position="461"/>
        <end position="497"/>
    </location>
</feature>
<evidence type="ECO:0000256" key="1">
    <source>
        <dbReference type="ARBA" id="ARBA00004123"/>
    </source>
</evidence>
<keyword evidence="4" id="KW-0678">Repressor</keyword>
<comment type="similarity">
    <text evidence="2">Belongs to the Mediator complex subunit 13 family.</text>
</comment>
<evidence type="ECO:0000256" key="2">
    <source>
        <dbReference type="ARBA" id="ARBA00009354"/>
    </source>
</evidence>
<dbReference type="InterPro" id="IPR051139">
    <property type="entry name" value="Mediator_complx_sub13"/>
</dbReference>
<reference evidence="9 10" key="2">
    <citation type="submission" date="2018-11" db="EMBL/GenBank/DDBJ databases">
        <authorList>
            <consortium name="Pathogen Informatics"/>
        </authorList>
    </citation>
    <scope>NUCLEOTIDE SEQUENCE [LARGE SCALE GENOMIC DNA]</scope>
</reference>
<sequence>MGVRETSSLVRSGCGGTRKANSRGLVLFTFGIKFSVLITTRSEKEKLRRGKRKGRVEETLKVVVEGVEGDKRLQFCALLSIHVIESDISVLSTENPSEKTELNGLKWKCLTTPISRRAWTSLEQDPILSAYAKCLQAGILCAWRRQPPQPSGTFAAMQLPDYRIDVIKELWVFWYSQEEPDCLAEYTSHLECRPFTLSQCAEDGQGNWSIPGIQYETRTLFFKALHNLIERYVNGISFNFFVHGENIVCATLSVQRQPTLFRLSRRHLDLSKKQPVILGPWSMRAVLLPEQPLIVDSTAQMRCQPFVPQCGSFSSTSAPYTGICREPLSSVAHEMNLVPCSSVNSSTVCSGQDNIGIISKIAVDKLWSEWLQFFCLIVNDERNLSSADTVGYVGYTENTSSVRSSMPKMVLVDVDGVHMWYPSSLIVVQASDDLLIRQSDENDNDEKAEFFNSSVINSSYNTRTPPASAGHTRLRSTPSFRRRKKRSSECEVGPGGEQHNVMYGTLVNGARAAQRFFEESFIAPTTNKRKESTESPPSSGLGFLMSAATSDDDCRYIKLTSSWNFTDGIRRRDREENCGCRQCQIRNSHLQHSVGIDDTSDLSSQCASLQQDACLTREPNQLAHTAVNFVSDGTTNLEERKKKTIMFHRRSSSFVRSPSPPRSPPWERKILATSLRTADGGRNLDWILESDYRCSMTVSRSGRSELLQVWRWIAFRHSGCICCTNLALRFVMLIVFTPPS</sequence>
<keyword evidence="10" id="KW-1185">Reference proteome</keyword>
<gene>
    <name evidence="9" type="ORF">TCLT_LOCUS10596</name>
</gene>
<dbReference type="AlphaFoldDB" id="A0A0N5DBP5"/>
<accession>A0A0N5DBP5</accession>
<keyword evidence="5" id="KW-0805">Transcription regulation</keyword>
<dbReference type="WBParaSite" id="TCLT_0001061201-mRNA-1">
    <property type="protein sequence ID" value="TCLT_0001061201-mRNA-1"/>
    <property type="gene ID" value="TCLT_0001061201"/>
</dbReference>
<organism evidence="11">
    <name type="scientific">Thelazia callipaeda</name>
    <name type="common">Oriental eyeworm</name>
    <name type="synonym">Parasitic nematode</name>
    <dbReference type="NCBI Taxonomy" id="103827"/>
    <lineage>
        <taxon>Eukaryota</taxon>
        <taxon>Metazoa</taxon>
        <taxon>Ecdysozoa</taxon>
        <taxon>Nematoda</taxon>
        <taxon>Chromadorea</taxon>
        <taxon>Rhabditida</taxon>
        <taxon>Spirurina</taxon>
        <taxon>Spiruromorpha</taxon>
        <taxon>Thelazioidea</taxon>
        <taxon>Thelaziidae</taxon>
        <taxon>Thelazia</taxon>
    </lineage>
</organism>
<evidence type="ECO:0000256" key="8">
    <source>
        <dbReference type="SAM" id="MobiDB-lite"/>
    </source>
</evidence>
<protein>
    <recommendedName>
        <fullName evidence="3">Mediator of RNA polymerase II transcription subunit 13</fullName>
    </recommendedName>
</protein>
<reference evidence="11" key="1">
    <citation type="submission" date="2017-02" db="UniProtKB">
        <authorList>
            <consortium name="WormBaseParasite"/>
        </authorList>
    </citation>
    <scope>IDENTIFICATION</scope>
</reference>
<keyword evidence="7" id="KW-0539">Nucleus</keyword>
<evidence type="ECO:0000256" key="4">
    <source>
        <dbReference type="ARBA" id="ARBA00022491"/>
    </source>
</evidence>
<keyword evidence="6" id="KW-0804">Transcription</keyword>
<dbReference type="GO" id="GO:0045944">
    <property type="term" value="P:positive regulation of transcription by RNA polymerase II"/>
    <property type="evidence" value="ECO:0007669"/>
    <property type="project" value="TreeGrafter"/>
</dbReference>
<dbReference type="STRING" id="103827.A0A0N5DBP5"/>
<evidence type="ECO:0000313" key="10">
    <source>
        <dbReference type="Proteomes" id="UP000276776"/>
    </source>
</evidence>
<evidence type="ECO:0000256" key="3">
    <source>
        <dbReference type="ARBA" id="ARBA00019618"/>
    </source>
</evidence>